<proteinExistence type="predicted"/>
<dbReference type="Proteomes" id="UP000827976">
    <property type="component" value="Chromosome 6"/>
</dbReference>
<evidence type="ECO:0000313" key="1">
    <source>
        <dbReference type="EMBL" id="KAH7679578.1"/>
    </source>
</evidence>
<keyword evidence="1" id="KW-0378">Hydrolase</keyword>
<reference evidence="2" key="1">
    <citation type="journal article" date="2022" name="Nat. Commun.">
        <title>Chromosome evolution and the genetic basis of agronomically important traits in greater yam.</title>
        <authorList>
            <person name="Bredeson J.V."/>
            <person name="Lyons J.B."/>
            <person name="Oniyinde I.O."/>
            <person name="Okereke N.R."/>
            <person name="Kolade O."/>
            <person name="Nnabue I."/>
            <person name="Nwadili C.O."/>
            <person name="Hribova E."/>
            <person name="Parker M."/>
            <person name="Nwogha J."/>
            <person name="Shu S."/>
            <person name="Carlson J."/>
            <person name="Kariba R."/>
            <person name="Muthemba S."/>
            <person name="Knop K."/>
            <person name="Barton G.J."/>
            <person name="Sherwood A.V."/>
            <person name="Lopez-Montes A."/>
            <person name="Asiedu R."/>
            <person name="Jamnadass R."/>
            <person name="Muchugi A."/>
            <person name="Goodstein D."/>
            <person name="Egesi C.N."/>
            <person name="Featherston J."/>
            <person name="Asfaw A."/>
            <person name="Simpson G.G."/>
            <person name="Dolezel J."/>
            <person name="Hendre P.S."/>
            <person name="Van Deynze A."/>
            <person name="Kumar P.L."/>
            <person name="Obidiegwu J.E."/>
            <person name="Bhattacharjee R."/>
            <person name="Rokhsar D.S."/>
        </authorList>
    </citation>
    <scope>NUCLEOTIDE SEQUENCE [LARGE SCALE GENOMIC DNA]</scope>
    <source>
        <strain evidence="2">cv. TDa95/00328</strain>
    </source>
</reference>
<name>A0ACB7VX89_DIOAL</name>
<evidence type="ECO:0000313" key="2">
    <source>
        <dbReference type="Proteomes" id="UP000827976"/>
    </source>
</evidence>
<comment type="caution">
    <text evidence="1">The sequence shown here is derived from an EMBL/GenBank/DDBJ whole genome shotgun (WGS) entry which is preliminary data.</text>
</comment>
<protein>
    <submittedName>
        <fullName evidence="1">Protein-serine/threonine phosphatase protein</fullName>
        <ecNumber evidence="1">3.1.3.16</ecNumber>
    </submittedName>
</protein>
<dbReference type="EMBL" id="CM037016">
    <property type="protein sequence ID" value="KAH7679578.1"/>
    <property type="molecule type" value="Genomic_DNA"/>
</dbReference>
<dbReference type="EC" id="3.1.3.16" evidence="1"/>
<keyword evidence="2" id="KW-1185">Reference proteome</keyword>
<organism evidence="1 2">
    <name type="scientific">Dioscorea alata</name>
    <name type="common">Purple yam</name>
    <dbReference type="NCBI Taxonomy" id="55571"/>
    <lineage>
        <taxon>Eukaryota</taxon>
        <taxon>Viridiplantae</taxon>
        <taxon>Streptophyta</taxon>
        <taxon>Embryophyta</taxon>
        <taxon>Tracheophyta</taxon>
        <taxon>Spermatophyta</taxon>
        <taxon>Magnoliopsida</taxon>
        <taxon>Liliopsida</taxon>
        <taxon>Dioscoreales</taxon>
        <taxon>Dioscoreaceae</taxon>
        <taxon>Dioscorea</taxon>
    </lineage>
</organism>
<gene>
    <name evidence="1" type="ORF">IHE45_06G067600</name>
</gene>
<accession>A0ACB7VX89</accession>
<sequence length="433" mass="48034">MAVAKKEKRMVPLEVLLKRELWRETMEEQPDILYGVVCQPKKGEDFTLVNTQCRRFPGDPFFSVFALFDGHEGCAAAIYSKENLLDNILSAIPKNLSREQWLAALPRALVSGFVKTDKEFLDRAQHSGTTVTFVIIDGWVVTIASVGDSLCILESAEGSVHYLSEDHRLEFNNKEVERLIASGVQVRRLHTVGGTEVGPLRCWPGGLSVSRTIGDRNASTAIVPIPHVKQIKLSNAGGRIIISSDGVWDSLTTEMVLNISCGLPAVKAATEIVEEVVHLKGLRDDTTCIVVDILPPEKLSPSVAPSMKQRMVTFKSVFFKKSCDSSSKYHRELSEPDLVEEIFEDGSAVLAQSDVFCLNCRLSTTNCPMQYMFNQFICAVCQIEMKPGEGTFINNVGSSKQKRFRPWNEPLLCRVCLAKKEAMEGKIINCISS</sequence>